<dbReference type="AlphaFoldDB" id="A0A7X2MIT5"/>
<organism evidence="1 2">
    <name type="scientific">Enterobacter agglomerans</name>
    <name type="common">Erwinia herbicola</name>
    <name type="synonym">Pantoea agglomerans</name>
    <dbReference type="NCBI Taxonomy" id="549"/>
    <lineage>
        <taxon>Bacteria</taxon>
        <taxon>Pseudomonadati</taxon>
        <taxon>Pseudomonadota</taxon>
        <taxon>Gammaproteobacteria</taxon>
        <taxon>Enterobacterales</taxon>
        <taxon>Erwiniaceae</taxon>
        <taxon>Pantoea</taxon>
        <taxon>Pantoea agglomerans group</taxon>
    </lineage>
</organism>
<proteinExistence type="predicted"/>
<reference evidence="1 2" key="1">
    <citation type="submission" date="2019-11" db="EMBL/GenBank/DDBJ databases">
        <title>Draft Genome Sequence of Plant Growth-Promoting Rhizosphere-Associated Bacteria.</title>
        <authorList>
            <person name="Vasilyev I.Y."/>
            <person name="Radchenko V."/>
            <person name="Ilnitskaya E.V."/>
        </authorList>
    </citation>
    <scope>NUCLEOTIDE SEQUENCE [LARGE SCALE GENOMIC DNA]</scope>
    <source>
        <strain evidence="1 2">VRA_MhP_f</strain>
    </source>
</reference>
<accession>A0A7X2MIT5</accession>
<comment type="caution">
    <text evidence="1">The sequence shown here is derived from an EMBL/GenBank/DDBJ whole genome shotgun (WGS) entry which is preliminary data.</text>
</comment>
<dbReference type="RefSeq" id="WP_187495365.1">
    <property type="nucleotide sequence ID" value="NZ_JACSXB010000018.1"/>
</dbReference>
<gene>
    <name evidence="1" type="ORF">GKC49_01305</name>
</gene>
<sequence>MRVVYGSSPPAPLGSRKMADLAAAEANSHYWQCMLAAFGCALEAEGFALRAEPRAKVLLPYAVRARVGIAIVKARYHYLNPRQSDEAAEAMLRDAEEDGYTGSWTDCCQRGAEAAGWYVVSRGDVGPLNMQ</sequence>
<protein>
    <submittedName>
        <fullName evidence="1">Uncharacterized protein</fullName>
    </submittedName>
</protein>
<evidence type="ECO:0000313" key="1">
    <source>
        <dbReference type="EMBL" id="MSE13836.1"/>
    </source>
</evidence>
<name>A0A7X2MIT5_ENTAG</name>
<dbReference type="EMBL" id="WKLC01000017">
    <property type="protein sequence ID" value="MSE13836.1"/>
    <property type="molecule type" value="Genomic_DNA"/>
</dbReference>
<dbReference type="Proteomes" id="UP000461948">
    <property type="component" value="Unassembled WGS sequence"/>
</dbReference>
<evidence type="ECO:0000313" key="2">
    <source>
        <dbReference type="Proteomes" id="UP000461948"/>
    </source>
</evidence>